<sequence>MLNTPNNNRQNENENRDDTFNTVAGSSYIQLPLSIKNKRATINPQNNDQHCFKWSILARHVTGPNKHRVGENYFRHENKYNFTGLSFPTPWSEVKIFEKNNPTVSVNIYGVKKISQSSSKNPNHHIFPLKVVDNEKAEHFDIILFTTGEKSHYVYISNFSRLIQSQITLHGHSVYFCKRCFTSFDKQNLKYKLSGQLALQQHKLICGSHKPILPIMPDVDTLLEFDNW</sequence>
<evidence type="ECO:0000313" key="3">
    <source>
        <dbReference type="Proteomes" id="UP000475862"/>
    </source>
</evidence>
<gene>
    <name evidence="2" type="ORF">AGLY_018326</name>
</gene>
<feature type="compositionally biased region" description="Low complexity" evidence="1">
    <location>
        <begin position="1"/>
        <end position="10"/>
    </location>
</feature>
<dbReference type="EMBL" id="VYZN01003159">
    <property type="protein sequence ID" value="KAE9521307.1"/>
    <property type="molecule type" value="Genomic_DNA"/>
</dbReference>
<organism evidence="2 3">
    <name type="scientific">Aphis glycines</name>
    <name type="common">Soybean aphid</name>
    <dbReference type="NCBI Taxonomy" id="307491"/>
    <lineage>
        <taxon>Eukaryota</taxon>
        <taxon>Metazoa</taxon>
        <taxon>Ecdysozoa</taxon>
        <taxon>Arthropoda</taxon>
        <taxon>Hexapoda</taxon>
        <taxon>Insecta</taxon>
        <taxon>Pterygota</taxon>
        <taxon>Neoptera</taxon>
        <taxon>Paraneoptera</taxon>
        <taxon>Hemiptera</taxon>
        <taxon>Sternorrhyncha</taxon>
        <taxon>Aphidomorpha</taxon>
        <taxon>Aphidoidea</taxon>
        <taxon>Aphididae</taxon>
        <taxon>Aphidini</taxon>
        <taxon>Aphis</taxon>
        <taxon>Aphis</taxon>
    </lineage>
</organism>
<name>A0A6G0SUH8_APHGL</name>
<evidence type="ECO:0000256" key="1">
    <source>
        <dbReference type="SAM" id="MobiDB-lite"/>
    </source>
</evidence>
<protein>
    <submittedName>
        <fullName evidence="2">Uncharacterized protein</fullName>
    </submittedName>
</protein>
<reference evidence="2 3" key="1">
    <citation type="submission" date="2019-08" db="EMBL/GenBank/DDBJ databases">
        <title>The genome of the soybean aphid Biotype 1, its phylome, world population structure and adaptation to the North American continent.</title>
        <authorList>
            <person name="Giordano R."/>
            <person name="Donthu R.K."/>
            <person name="Hernandez A.G."/>
            <person name="Wright C.L."/>
            <person name="Zimin A.V."/>
        </authorList>
    </citation>
    <scope>NUCLEOTIDE SEQUENCE [LARGE SCALE GENOMIC DNA]</scope>
    <source>
        <tissue evidence="2">Whole aphids</tissue>
    </source>
</reference>
<dbReference type="PANTHER" id="PTHR31511">
    <property type="entry name" value="PROTEIN CBG23764"/>
    <property type="match status" value="1"/>
</dbReference>
<accession>A0A6G0SUH8</accession>
<dbReference type="PANTHER" id="PTHR31511:SF12">
    <property type="entry name" value="RHO TERMINATION FACTOR N-TERMINAL DOMAIN-CONTAINING PROTEIN"/>
    <property type="match status" value="1"/>
</dbReference>
<feature type="region of interest" description="Disordered" evidence="1">
    <location>
        <begin position="1"/>
        <end position="21"/>
    </location>
</feature>
<comment type="caution">
    <text evidence="2">The sequence shown here is derived from an EMBL/GenBank/DDBJ whole genome shotgun (WGS) entry which is preliminary data.</text>
</comment>
<dbReference type="OrthoDB" id="6620350at2759"/>
<proteinExistence type="predicted"/>
<dbReference type="Proteomes" id="UP000475862">
    <property type="component" value="Unassembled WGS sequence"/>
</dbReference>
<dbReference type="AlphaFoldDB" id="A0A6G0SUH8"/>
<evidence type="ECO:0000313" key="2">
    <source>
        <dbReference type="EMBL" id="KAE9521307.1"/>
    </source>
</evidence>
<keyword evidence="3" id="KW-1185">Reference proteome</keyword>